<dbReference type="InterPro" id="IPR023949">
    <property type="entry name" value="Helicase_RapA"/>
</dbReference>
<keyword evidence="5 9" id="KW-0805">Transcription regulation</keyword>
<dbReference type="InterPro" id="IPR049730">
    <property type="entry name" value="SNF2/RAD54-like_C"/>
</dbReference>
<dbReference type="InterPro" id="IPR001650">
    <property type="entry name" value="Helicase_C-like"/>
</dbReference>
<dbReference type="EC" id="3.6.4.-" evidence="9"/>
<evidence type="ECO:0000256" key="2">
    <source>
        <dbReference type="ARBA" id="ARBA00022801"/>
    </source>
</evidence>
<evidence type="ECO:0000259" key="12">
    <source>
        <dbReference type="PROSITE" id="PS51194"/>
    </source>
</evidence>
<evidence type="ECO:0000256" key="7">
    <source>
        <dbReference type="ARBA" id="ARBA00023159"/>
    </source>
</evidence>
<keyword evidence="8 9" id="KW-0804">Transcription</keyword>
<sequence>MAFAVGQRWISESENNLGLGIIVNIDIRSVTILFPASEEQRIYALDSAPLTRVLFQVNDEIIHQEGWKGRILDILENKGVAFYLVKRLDNYEEVTIHEMDLAHQVTFSKPQDRLFTAQIDRNEHFSLRYNALIHQQAQFQSPLRGLRGIRAGLIPHQLHIAKEVGQRSAPRVLLADEVGLGKTIEAGMILQQQLFAEKVERVLIIVPETLQHQWLVEMLRRFNLHFSLFDEERCADFEDPTSALWTNPFTTESQIICALDWLRTTPKRVEQLLEAGFDMLIVDEAHHLAWSEDNPSLEYQLVEQLARKIPAVLLLTATPEQLGQESHFARLSLLDPDRFYDYNAFVQEQRQYQPVADAVQSLLADKPLSAVEKNHIAELLAEQDIEPMLKVIDSQANPEHKALARQELIHNLIDRHGTSRVLFRNTRQGVKGFPHRTYNQITLALPKQYSNAANVLTMLGEIAEKDAFYPEQMFQKLNPEARWWDFDPRVEWLITFLKNHRDEKVLVICRHANTAIQLEQALREKEAIRAAVFHEKMTIIERDRAAAYFAQTEEGAQVLLSSSIGSEGRNFQFACHLVLFNLPDNPDLLEQCIGRLDRIGQTRDIQIHVPCFADSIQIVLARWYHEGLNAFEETCPMGMTLFEKYQQQLNQILQKPTELDGFDDFITQTRKQQIALKQALEKGRDRLLELNSNGGEQAQHLASDIEQQDSSPELINFALNLFDIIGLEQEDLGEKSIVISPTGTMLVPDFPGLKEEGTTVTFDRQLSLAREDLDFLSWDHPMIRNGIDLITSGDIGKSAVSLLINKALPAGTLLLEMIYVVEAQAPKGLQLTRFLPPTPIRLLLDQKGNNLAEQVTFNALQKQLKPIGKNMANKVVKMVRANIEQLIKQSEQKVIAQAEQIIHNAQQLADYTLSTELDRLTALQAVNKNIRQAEIDALEAIRTQSLAQLKQATWRLDSLRVIVSNKE</sequence>
<dbReference type="CDD" id="cd18793">
    <property type="entry name" value="SF2_C_SNF"/>
    <property type="match status" value="1"/>
</dbReference>
<comment type="subunit">
    <text evidence="9">Interacts with the RNAP. Has a higher affinity for the core RNAP than for the holoenzyme. Its ATPase activity is stimulated by binding to RNAP.</text>
</comment>
<dbReference type="Pfam" id="PF12137">
    <property type="entry name" value="RapA_C"/>
    <property type="match status" value="1"/>
</dbReference>
<dbReference type="NCBIfam" id="NF003426">
    <property type="entry name" value="PRK04914.1"/>
    <property type="match status" value="1"/>
</dbReference>
<evidence type="ECO:0000256" key="10">
    <source>
        <dbReference type="SAM" id="Coils"/>
    </source>
</evidence>
<dbReference type="Pfam" id="PF18337">
    <property type="entry name" value="Tudor_RapA"/>
    <property type="match status" value="1"/>
</dbReference>
<evidence type="ECO:0000256" key="3">
    <source>
        <dbReference type="ARBA" id="ARBA00022806"/>
    </source>
</evidence>
<feature type="coiled-coil region" evidence="10">
    <location>
        <begin position="888"/>
        <end position="943"/>
    </location>
</feature>
<dbReference type="Gene3D" id="6.10.140.2230">
    <property type="match status" value="1"/>
</dbReference>
<feature type="domain" description="Helicase ATP-binding" evidence="11">
    <location>
        <begin position="163"/>
        <end position="337"/>
    </location>
</feature>
<dbReference type="InterPro" id="IPR040766">
    <property type="entry name" value="Tudor_2_RapA"/>
</dbReference>
<dbReference type="Gene3D" id="6.10.140.1500">
    <property type="match status" value="1"/>
</dbReference>
<comment type="function">
    <text evidence="9">Transcription regulator that activates transcription by stimulating RNA polymerase (RNAP) recycling in case of stress conditions such as supercoiled DNA or high salt concentrations. Probably acts by releasing the RNAP, when it is trapped or immobilized on tightly supercoiled DNA. Does not activate transcription on linear DNA. Probably not involved in DNA repair.</text>
</comment>
<evidence type="ECO:0000256" key="8">
    <source>
        <dbReference type="ARBA" id="ARBA00023163"/>
    </source>
</evidence>
<evidence type="ECO:0000259" key="11">
    <source>
        <dbReference type="PROSITE" id="PS51192"/>
    </source>
</evidence>
<feature type="domain" description="Helicase C-terminal" evidence="12">
    <location>
        <begin position="489"/>
        <end position="660"/>
    </location>
</feature>
<dbReference type="RefSeq" id="WP_115323201.1">
    <property type="nucleotide sequence ID" value="NZ_UGTV01000015.1"/>
</dbReference>
<comment type="similarity">
    <text evidence="9">Belongs to the SNF2/RAD54 helicase family. RapA subfamily.</text>
</comment>
<dbReference type="PANTHER" id="PTHR45766">
    <property type="entry name" value="DNA ANNEALING HELICASE AND ENDONUCLEASE ZRANB3 FAMILY MEMBER"/>
    <property type="match status" value="1"/>
</dbReference>
<dbReference type="PANTHER" id="PTHR45766:SF6">
    <property type="entry name" value="SWI_SNF-RELATED MATRIX-ASSOCIATED ACTIN-DEPENDENT REGULATOR OF CHROMATIN SUBFAMILY A-LIKE PROTEIN 1"/>
    <property type="match status" value="1"/>
</dbReference>
<dbReference type="InterPro" id="IPR038718">
    <property type="entry name" value="SNF2-like_sf"/>
</dbReference>
<dbReference type="InterPro" id="IPR022737">
    <property type="entry name" value="RapA_C"/>
</dbReference>
<dbReference type="CDD" id="cd18011">
    <property type="entry name" value="DEXDc_RapA"/>
    <property type="match status" value="1"/>
</dbReference>
<protein>
    <recommendedName>
        <fullName evidence="9">RNA polymerase-associated protein RapA</fullName>
        <ecNumber evidence="9">3.6.4.-</ecNumber>
    </recommendedName>
    <alternativeName>
        <fullName evidence="9">ATP-dependent helicase HepA</fullName>
    </alternativeName>
</protein>
<evidence type="ECO:0000313" key="13">
    <source>
        <dbReference type="EMBL" id="SUC10569.1"/>
    </source>
</evidence>
<evidence type="ECO:0000256" key="9">
    <source>
        <dbReference type="HAMAP-Rule" id="MF_01821"/>
    </source>
</evidence>
<keyword evidence="6 9" id="KW-0238">DNA-binding</keyword>
<evidence type="ECO:0000313" key="14">
    <source>
        <dbReference type="Proteomes" id="UP000254704"/>
    </source>
</evidence>
<dbReference type="InterPro" id="IPR027417">
    <property type="entry name" value="P-loop_NTPase"/>
</dbReference>
<dbReference type="SMART" id="SM00487">
    <property type="entry name" value="DEXDc"/>
    <property type="match status" value="1"/>
</dbReference>
<feature type="short sequence motif" description="DEAH box" evidence="9">
    <location>
        <begin position="283"/>
        <end position="286"/>
    </location>
</feature>
<dbReference type="GO" id="GO:0005524">
    <property type="term" value="F:ATP binding"/>
    <property type="evidence" value="ECO:0007669"/>
    <property type="project" value="UniProtKB-UniRule"/>
</dbReference>
<feature type="binding site" evidence="9">
    <location>
        <begin position="176"/>
        <end position="183"/>
    </location>
    <ligand>
        <name>ATP</name>
        <dbReference type="ChEBI" id="CHEBI:30616"/>
    </ligand>
</feature>
<dbReference type="PROSITE" id="PS51192">
    <property type="entry name" value="HELICASE_ATP_BIND_1"/>
    <property type="match status" value="1"/>
</dbReference>
<keyword evidence="4 9" id="KW-0067">ATP-binding</keyword>
<dbReference type="Pfam" id="PF18339">
    <property type="entry name" value="Tudor_1_RapA"/>
    <property type="match status" value="1"/>
</dbReference>
<dbReference type="GO" id="GO:0016817">
    <property type="term" value="F:hydrolase activity, acting on acid anhydrides"/>
    <property type="evidence" value="ECO:0007669"/>
    <property type="project" value="InterPro"/>
</dbReference>
<dbReference type="InterPro" id="IPR040765">
    <property type="entry name" value="Tudor_1_RapA"/>
</dbReference>
<dbReference type="EMBL" id="UGTV01000015">
    <property type="protein sequence ID" value="SUC10569.1"/>
    <property type="molecule type" value="Genomic_DNA"/>
</dbReference>
<dbReference type="Gene3D" id="3.40.50.10810">
    <property type="entry name" value="Tandem AAA-ATPase domain"/>
    <property type="match status" value="1"/>
</dbReference>
<dbReference type="Gene3D" id="2.30.30.140">
    <property type="match status" value="1"/>
</dbReference>
<name>A0A379EVY0_9PAST</name>
<dbReference type="AlphaFoldDB" id="A0A379EVY0"/>
<organism evidence="13 14">
    <name type="scientific">Pasteurella canis</name>
    <dbReference type="NCBI Taxonomy" id="753"/>
    <lineage>
        <taxon>Bacteria</taxon>
        <taxon>Pseudomonadati</taxon>
        <taxon>Pseudomonadota</taxon>
        <taxon>Gammaproteobacteria</taxon>
        <taxon>Pasteurellales</taxon>
        <taxon>Pasteurellaceae</taxon>
        <taxon>Pasteurella</taxon>
    </lineage>
</organism>
<dbReference type="Gene3D" id="3.30.360.80">
    <property type="match status" value="1"/>
</dbReference>
<dbReference type="SMART" id="SM00490">
    <property type="entry name" value="HELICc"/>
    <property type="match status" value="1"/>
</dbReference>
<proteinExistence type="inferred from homology"/>
<keyword evidence="10" id="KW-0175">Coiled coil</keyword>
<dbReference type="GO" id="GO:0003677">
    <property type="term" value="F:DNA binding"/>
    <property type="evidence" value="ECO:0007669"/>
    <property type="project" value="UniProtKB-KW"/>
</dbReference>
<dbReference type="PROSITE" id="PS51194">
    <property type="entry name" value="HELICASE_CTER"/>
    <property type="match status" value="1"/>
</dbReference>
<dbReference type="Pfam" id="PF00271">
    <property type="entry name" value="Helicase_C"/>
    <property type="match status" value="1"/>
</dbReference>
<dbReference type="Gene3D" id="2.30.30.930">
    <property type="match status" value="1"/>
</dbReference>
<evidence type="ECO:0000256" key="5">
    <source>
        <dbReference type="ARBA" id="ARBA00023015"/>
    </source>
</evidence>
<evidence type="ECO:0000256" key="6">
    <source>
        <dbReference type="ARBA" id="ARBA00023125"/>
    </source>
</evidence>
<evidence type="ECO:0000256" key="1">
    <source>
        <dbReference type="ARBA" id="ARBA00022741"/>
    </source>
</evidence>
<gene>
    <name evidence="9 13" type="primary">rapA</name>
    <name evidence="13" type="ORF">NCTC11621_01631</name>
</gene>
<dbReference type="InterPro" id="IPR014001">
    <property type="entry name" value="Helicase_ATP-bd"/>
</dbReference>
<dbReference type="GO" id="GO:0004386">
    <property type="term" value="F:helicase activity"/>
    <property type="evidence" value="ECO:0007669"/>
    <property type="project" value="UniProtKB-UniRule"/>
</dbReference>
<dbReference type="InterPro" id="IPR000330">
    <property type="entry name" value="SNF2_N"/>
</dbReference>
<dbReference type="SUPFAM" id="SSF52540">
    <property type="entry name" value="P-loop containing nucleoside triphosphate hydrolases"/>
    <property type="match status" value="2"/>
</dbReference>
<dbReference type="Gene3D" id="3.40.50.300">
    <property type="entry name" value="P-loop containing nucleotide triphosphate hydrolases"/>
    <property type="match status" value="1"/>
</dbReference>
<accession>A0A379EVY0</accession>
<reference evidence="13 14" key="1">
    <citation type="submission" date="2018-06" db="EMBL/GenBank/DDBJ databases">
        <authorList>
            <consortium name="Pathogen Informatics"/>
            <person name="Doyle S."/>
        </authorList>
    </citation>
    <scope>NUCLEOTIDE SEQUENCE [LARGE SCALE GENOMIC DNA]</scope>
    <source>
        <strain evidence="13 14">NCTC11621</strain>
    </source>
</reference>
<keyword evidence="3 9" id="KW-0347">Helicase</keyword>
<keyword evidence="1 9" id="KW-0547">Nucleotide-binding</keyword>
<dbReference type="HAMAP" id="MF_01821">
    <property type="entry name" value="Helicase_RapA"/>
    <property type="match status" value="1"/>
</dbReference>
<keyword evidence="7 9" id="KW-0010">Activator</keyword>
<keyword evidence="2 9" id="KW-0378">Hydrolase</keyword>
<dbReference type="GO" id="GO:0006355">
    <property type="term" value="P:regulation of DNA-templated transcription"/>
    <property type="evidence" value="ECO:0007669"/>
    <property type="project" value="UniProtKB-UniRule"/>
</dbReference>
<dbReference type="Pfam" id="PF00176">
    <property type="entry name" value="SNF2-rel_dom"/>
    <property type="match status" value="1"/>
</dbReference>
<dbReference type="Proteomes" id="UP000254704">
    <property type="component" value="Unassembled WGS sequence"/>
</dbReference>
<evidence type="ECO:0000256" key="4">
    <source>
        <dbReference type="ARBA" id="ARBA00022840"/>
    </source>
</evidence>
<dbReference type="InterPro" id="IPR057342">
    <property type="entry name" value="DEXDc_RapA"/>
</dbReference>